<feature type="compositionally biased region" description="Basic and acidic residues" evidence="1">
    <location>
        <begin position="39"/>
        <end position="48"/>
    </location>
</feature>
<organism evidence="2 4">
    <name type="scientific">Puccinia coronata f. sp. avenae</name>
    <dbReference type="NCBI Taxonomy" id="200324"/>
    <lineage>
        <taxon>Eukaryota</taxon>
        <taxon>Fungi</taxon>
        <taxon>Dikarya</taxon>
        <taxon>Basidiomycota</taxon>
        <taxon>Pucciniomycotina</taxon>
        <taxon>Pucciniomycetes</taxon>
        <taxon>Pucciniales</taxon>
        <taxon>Pucciniaceae</taxon>
        <taxon>Puccinia</taxon>
    </lineage>
</organism>
<evidence type="ECO:0000313" key="5">
    <source>
        <dbReference type="Proteomes" id="UP000235392"/>
    </source>
</evidence>
<accession>A0A2N5SRN7</accession>
<dbReference type="Proteomes" id="UP000235388">
    <property type="component" value="Unassembled WGS sequence"/>
</dbReference>
<dbReference type="Proteomes" id="UP000235392">
    <property type="component" value="Unassembled WGS sequence"/>
</dbReference>
<feature type="compositionally biased region" description="Basic residues" evidence="1">
    <location>
        <begin position="49"/>
        <end position="58"/>
    </location>
</feature>
<protein>
    <submittedName>
        <fullName evidence="2">Uncharacterized protein</fullName>
    </submittedName>
</protein>
<keyword evidence="4" id="KW-1185">Reference proteome</keyword>
<gene>
    <name evidence="2" type="ORF">PCANC_14270</name>
    <name evidence="3" type="ORF">PCASD_07728</name>
</gene>
<reference evidence="4 5" key="1">
    <citation type="submission" date="2017-11" db="EMBL/GenBank/DDBJ databases">
        <title>De novo assembly and phasing of dikaryotic genomes from two isolates of Puccinia coronata f. sp. avenae, the causal agent of oat crown rust.</title>
        <authorList>
            <person name="Miller M.E."/>
            <person name="Zhang Y."/>
            <person name="Omidvar V."/>
            <person name="Sperschneider J."/>
            <person name="Schwessinger B."/>
            <person name="Raley C."/>
            <person name="Palmer J.M."/>
            <person name="Garnica D."/>
            <person name="Upadhyaya N."/>
            <person name="Rathjen J."/>
            <person name="Taylor J.M."/>
            <person name="Park R.F."/>
            <person name="Dodds P.N."/>
            <person name="Hirsch C.D."/>
            <person name="Kianian S.F."/>
            <person name="Figueroa M."/>
        </authorList>
    </citation>
    <scope>NUCLEOTIDE SEQUENCE [LARGE SCALE GENOMIC DNA]</scope>
    <source>
        <strain evidence="2">12NC29</strain>
        <strain evidence="3">12SD80</strain>
    </source>
</reference>
<sequence>MSNQATTLPATEQNHPRITSRQRQHTLPLNLYNRAPLKRQTEVLETHHPIPHTNHKPSRATSAPDSGKCR</sequence>
<feature type="compositionally biased region" description="Polar residues" evidence="1">
    <location>
        <begin position="1"/>
        <end position="17"/>
    </location>
</feature>
<comment type="caution">
    <text evidence="2">The sequence shown here is derived from an EMBL/GenBank/DDBJ whole genome shotgun (WGS) entry which is preliminary data.</text>
</comment>
<proteinExistence type="predicted"/>
<evidence type="ECO:0000313" key="3">
    <source>
        <dbReference type="EMBL" id="PLW42302.1"/>
    </source>
</evidence>
<feature type="region of interest" description="Disordered" evidence="1">
    <location>
        <begin position="1"/>
        <end position="70"/>
    </location>
</feature>
<dbReference type="EMBL" id="PGCI01000080">
    <property type="protein sequence ID" value="PLW42302.1"/>
    <property type="molecule type" value="Genomic_DNA"/>
</dbReference>
<dbReference type="EMBL" id="PGCJ01000884">
    <property type="protein sequence ID" value="PLW15891.1"/>
    <property type="molecule type" value="Genomic_DNA"/>
</dbReference>
<evidence type="ECO:0000313" key="2">
    <source>
        <dbReference type="EMBL" id="PLW15891.1"/>
    </source>
</evidence>
<evidence type="ECO:0000256" key="1">
    <source>
        <dbReference type="SAM" id="MobiDB-lite"/>
    </source>
</evidence>
<name>A0A2N5SRN7_9BASI</name>
<dbReference type="AlphaFoldDB" id="A0A2N5SRN7"/>
<evidence type="ECO:0000313" key="4">
    <source>
        <dbReference type="Proteomes" id="UP000235388"/>
    </source>
</evidence>